<evidence type="ECO:0000256" key="5">
    <source>
        <dbReference type="SAM" id="MobiDB-lite"/>
    </source>
</evidence>
<accession>A0ABS8Y5K9</accession>
<evidence type="ECO:0000256" key="1">
    <source>
        <dbReference type="ARBA" id="ARBA00004123"/>
    </source>
</evidence>
<comment type="function">
    <text evidence="4">Acts as a negative regulator of abscisic acid (ABA) response.</text>
</comment>
<keyword evidence="3 4" id="KW-0539">Nucleus</keyword>
<name>A0ABS8Y5K9_DATST</name>
<comment type="caution">
    <text evidence="7">The sequence shown here is derived from an EMBL/GenBank/DDBJ whole genome shotgun (WGS) entry which is preliminary data.</text>
</comment>
<evidence type="ECO:0000313" key="8">
    <source>
        <dbReference type="Proteomes" id="UP000823775"/>
    </source>
</evidence>
<sequence>MLKLLKGNFEEDENGIGLSLGLSIGGNYNNEKMDYNSDDKMLVQERQRSQKRKIQSERMENEELLSKETVRRKEEIGSFGNECCTCDEAAKSLNLSLNQDSYGNDQNLAVPIWARDAGKRELMKKNSRGFRLYNENVMSYNQCGSSVSEENLSGKSSFKNYKALSNGSTERCSSSPISECQSSSPKGRSSSENAQGNQPSTTSSNNAMPIKSDCGIQLLSGMPCVSATGNGPNGKTINGLLCKYNNKTEISIVCVCHGESFNPSEFVEHAGGVDVSHPLRHITVILDGWIPK</sequence>
<keyword evidence="8" id="KW-1185">Reference proteome</keyword>
<feature type="compositionally biased region" description="Low complexity" evidence="5">
    <location>
        <begin position="173"/>
        <end position="184"/>
    </location>
</feature>
<dbReference type="Proteomes" id="UP000823775">
    <property type="component" value="Unassembled WGS sequence"/>
</dbReference>
<comment type="similarity">
    <text evidence="2 4">Belongs to the Ninja family.</text>
</comment>
<dbReference type="EMBL" id="JACEIK010027959">
    <property type="protein sequence ID" value="MCE5166636.1"/>
    <property type="molecule type" value="Genomic_DNA"/>
</dbReference>
<dbReference type="PANTHER" id="PTHR31413:SF15">
    <property type="entry name" value="NINJA-FAMILY PROTEIN"/>
    <property type="match status" value="1"/>
</dbReference>
<reference evidence="7 8" key="1">
    <citation type="journal article" date="2021" name="BMC Genomics">
        <title>Datura genome reveals duplications of psychoactive alkaloid biosynthetic genes and high mutation rate following tissue culture.</title>
        <authorList>
            <person name="Rajewski A."/>
            <person name="Carter-House D."/>
            <person name="Stajich J."/>
            <person name="Litt A."/>
        </authorList>
    </citation>
    <scope>NUCLEOTIDE SEQUENCE [LARGE SCALE GENOMIC DNA]</scope>
    <source>
        <strain evidence="7">AR-01</strain>
    </source>
</reference>
<dbReference type="InterPro" id="IPR031307">
    <property type="entry name" value="Ninja_fam"/>
</dbReference>
<evidence type="ECO:0000256" key="4">
    <source>
        <dbReference type="RuleBase" id="RU369029"/>
    </source>
</evidence>
<organism evidence="7 8">
    <name type="scientific">Datura stramonium</name>
    <name type="common">Jimsonweed</name>
    <name type="synonym">Common thornapple</name>
    <dbReference type="NCBI Taxonomy" id="4076"/>
    <lineage>
        <taxon>Eukaryota</taxon>
        <taxon>Viridiplantae</taxon>
        <taxon>Streptophyta</taxon>
        <taxon>Embryophyta</taxon>
        <taxon>Tracheophyta</taxon>
        <taxon>Spermatophyta</taxon>
        <taxon>Magnoliopsida</taxon>
        <taxon>eudicotyledons</taxon>
        <taxon>Gunneridae</taxon>
        <taxon>Pentapetalae</taxon>
        <taxon>asterids</taxon>
        <taxon>lamiids</taxon>
        <taxon>Solanales</taxon>
        <taxon>Solanaceae</taxon>
        <taxon>Solanoideae</taxon>
        <taxon>Datureae</taxon>
        <taxon>Datura</taxon>
    </lineage>
</organism>
<evidence type="ECO:0000313" key="7">
    <source>
        <dbReference type="EMBL" id="MCE5166636.1"/>
    </source>
</evidence>
<feature type="domain" description="Tify" evidence="6">
    <location>
        <begin position="250"/>
        <end position="283"/>
    </location>
</feature>
<dbReference type="PANTHER" id="PTHR31413">
    <property type="entry name" value="AFP HOMOLOG 2"/>
    <property type="match status" value="1"/>
</dbReference>
<dbReference type="InterPro" id="IPR032308">
    <property type="entry name" value="TDBD"/>
</dbReference>
<evidence type="ECO:0000259" key="6">
    <source>
        <dbReference type="Pfam" id="PF16135"/>
    </source>
</evidence>
<proteinExistence type="inferred from homology"/>
<gene>
    <name evidence="7" type="ORF">HAX54_023091</name>
</gene>
<comment type="subcellular location">
    <subcellularLocation>
        <location evidence="1 4">Nucleus</location>
    </subcellularLocation>
</comment>
<protein>
    <recommendedName>
        <fullName evidence="4">Ninja-family protein</fullName>
    </recommendedName>
    <alternativeName>
        <fullName evidence="4">ABI-binding protein</fullName>
    </alternativeName>
</protein>
<dbReference type="Pfam" id="PF16135">
    <property type="entry name" value="TDBD"/>
    <property type="match status" value="1"/>
</dbReference>
<evidence type="ECO:0000256" key="2">
    <source>
        <dbReference type="ARBA" id="ARBA00006081"/>
    </source>
</evidence>
<evidence type="ECO:0000256" key="3">
    <source>
        <dbReference type="ARBA" id="ARBA00023242"/>
    </source>
</evidence>
<feature type="compositionally biased region" description="Polar residues" evidence="5">
    <location>
        <begin position="185"/>
        <end position="207"/>
    </location>
</feature>
<feature type="region of interest" description="Disordered" evidence="5">
    <location>
        <begin position="166"/>
        <end position="209"/>
    </location>
</feature>